<evidence type="ECO:0000313" key="8">
    <source>
        <dbReference type="EMBL" id="CAH3040654.1"/>
    </source>
</evidence>
<dbReference type="PROSITE" id="PS51697">
    <property type="entry name" value="ALOG"/>
    <property type="match status" value="1"/>
</dbReference>
<dbReference type="Pfam" id="PF04852">
    <property type="entry name" value="ALOG_dom"/>
    <property type="match status" value="1"/>
</dbReference>
<evidence type="ECO:0000259" key="7">
    <source>
        <dbReference type="PROSITE" id="PS51697"/>
    </source>
</evidence>
<comment type="similarity">
    <text evidence="2">Belongs to the plant homeotic and developmental regulators ALOG protein family.</text>
</comment>
<evidence type="ECO:0000256" key="4">
    <source>
        <dbReference type="ARBA" id="ARBA00023125"/>
    </source>
</evidence>
<feature type="domain" description="ALOG" evidence="7">
    <location>
        <begin position="199"/>
        <end position="334"/>
    </location>
</feature>
<keyword evidence="4" id="KW-0238">DNA-binding</keyword>
<comment type="subcellular location">
    <subcellularLocation>
        <location evidence="1">Nucleus</location>
    </subcellularLocation>
</comment>
<accession>A0ABN8N6L3</accession>
<proteinExistence type="inferred from homology"/>
<evidence type="ECO:0000256" key="5">
    <source>
        <dbReference type="ARBA" id="ARBA00023163"/>
    </source>
</evidence>
<keyword evidence="5" id="KW-0804">Transcription</keyword>
<gene>
    <name evidence="8" type="ORF">PLOB_00045839</name>
</gene>
<sequence length="384" mass="43219">MLQQVVKEGFRLVYEKNFLIGGFWTHGRVGGTSGHSFDLMALDSNAVIGRSGSLLPHFTPFPSSDFRGVNLFSQNLLETEDMSNPYVFPPFGLVGPVLEFFYSFQIPLTIVVPELFDNDVSFLFFQRLPRVPKLFTPSVACPKCSYANDELFRFCQQCGYVRKDVQEHGTGGPSKKLEVDKSKISERLAQLSQHRGSLRYVKQKTALGCEFVNFLSHLATPKMLASALPEDVTAFLVWKDRGGKRRVHLPECLHLFSQNASTSFCGCPKRLAFGTVDALIGKLRAIFAEHGRGTEWQSILNFGNPAADRSVKRYLVDVREEQLKARVVPRQADPIFQGDLVILARHIHFKMLHCATLTPSQIYIFARDQAMFKVLFFAGDRAAD</sequence>
<evidence type="ECO:0000256" key="1">
    <source>
        <dbReference type="ARBA" id="ARBA00004123"/>
    </source>
</evidence>
<dbReference type="Proteomes" id="UP001159405">
    <property type="component" value="Unassembled WGS sequence"/>
</dbReference>
<keyword evidence="6" id="KW-0539">Nucleus</keyword>
<protein>
    <recommendedName>
        <fullName evidence="7">ALOG domain-containing protein</fullName>
    </recommendedName>
</protein>
<dbReference type="InterPro" id="IPR006936">
    <property type="entry name" value="ALOG_dom"/>
</dbReference>
<reference evidence="8 9" key="1">
    <citation type="submission" date="2022-05" db="EMBL/GenBank/DDBJ databases">
        <authorList>
            <consortium name="Genoscope - CEA"/>
            <person name="William W."/>
        </authorList>
    </citation>
    <scope>NUCLEOTIDE SEQUENCE [LARGE SCALE GENOMIC DNA]</scope>
</reference>
<evidence type="ECO:0000256" key="2">
    <source>
        <dbReference type="ARBA" id="ARBA00010308"/>
    </source>
</evidence>
<dbReference type="InterPro" id="IPR040222">
    <property type="entry name" value="ALOG"/>
</dbReference>
<keyword evidence="3" id="KW-0805">Transcription regulation</keyword>
<name>A0ABN8N6L3_9CNID</name>
<organism evidence="8 9">
    <name type="scientific">Porites lobata</name>
    <dbReference type="NCBI Taxonomy" id="104759"/>
    <lineage>
        <taxon>Eukaryota</taxon>
        <taxon>Metazoa</taxon>
        <taxon>Cnidaria</taxon>
        <taxon>Anthozoa</taxon>
        <taxon>Hexacorallia</taxon>
        <taxon>Scleractinia</taxon>
        <taxon>Fungiina</taxon>
        <taxon>Poritidae</taxon>
        <taxon>Porites</taxon>
    </lineage>
</organism>
<dbReference type="EMBL" id="CALNXK010000008">
    <property type="protein sequence ID" value="CAH3040654.1"/>
    <property type="molecule type" value="Genomic_DNA"/>
</dbReference>
<keyword evidence="9" id="KW-1185">Reference proteome</keyword>
<evidence type="ECO:0000256" key="6">
    <source>
        <dbReference type="ARBA" id="ARBA00023242"/>
    </source>
</evidence>
<dbReference type="PANTHER" id="PTHR31165:SF2">
    <property type="entry name" value="ALOG DOMAIN-CONTAINING PROTEIN"/>
    <property type="match status" value="1"/>
</dbReference>
<dbReference type="PANTHER" id="PTHR31165">
    <property type="entry name" value="PROTEIN G1-LIKE2"/>
    <property type="match status" value="1"/>
</dbReference>
<evidence type="ECO:0000256" key="3">
    <source>
        <dbReference type="ARBA" id="ARBA00023015"/>
    </source>
</evidence>
<comment type="caution">
    <text evidence="8">The sequence shown here is derived from an EMBL/GenBank/DDBJ whole genome shotgun (WGS) entry which is preliminary data.</text>
</comment>
<evidence type="ECO:0000313" key="9">
    <source>
        <dbReference type="Proteomes" id="UP001159405"/>
    </source>
</evidence>